<feature type="signal peptide" evidence="1">
    <location>
        <begin position="1"/>
        <end position="22"/>
    </location>
</feature>
<keyword evidence="1" id="KW-0732">Signal</keyword>
<dbReference type="EMBL" id="JAXCLW010000001">
    <property type="protein sequence ID" value="MDY0881498.1"/>
    <property type="molecule type" value="Genomic_DNA"/>
</dbReference>
<evidence type="ECO:0000313" key="3">
    <source>
        <dbReference type="Proteomes" id="UP001279642"/>
    </source>
</evidence>
<protein>
    <submittedName>
        <fullName evidence="2">DUF4410 domain-containing protein</fullName>
    </submittedName>
</protein>
<proteinExistence type="predicted"/>
<organism evidence="2 3">
    <name type="scientific">Dongia soli</name>
    <dbReference type="NCBI Taxonomy" id="600628"/>
    <lineage>
        <taxon>Bacteria</taxon>
        <taxon>Pseudomonadati</taxon>
        <taxon>Pseudomonadota</taxon>
        <taxon>Alphaproteobacteria</taxon>
        <taxon>Rhodospirillales</taxon>
        <taxon>Dongiaceae</taxon>
        <taxon>Dongia</taxon>
    </lineage>
</organism>
<dbReference type="Proteomes" id="UP001279642">
    <property type="component" value="Unassembled WGS sequence"/>
</dbReference>
<accession>A0ABU5E5L9</accession>
<name>A0ABU5E5L9_9PROT</name>
<evidence type="ECO:0000313" key="2">
    <source>
        <dbReference type="EMBL" id="MDY0881498.1"/>
    </source>
</evidence>
<reference evidence="2 3" key="1">
    <citation type="journal article" date="2016" name="Antonie Van Leeuwenhoek">
        <title>Dongia soli sp. nov., isolated from soil from Dokdo, Korea.</title>
        <authorList>
            <person name="Kim D.U."/>
            <person name="Lee H."/>
            <person name="Kim H."/>
            <person name="Kim S.G."/>
            <person name="Ka J.O."/>
        </authorList>
    </citation>
    <scope>NUCLEOTIDE SEQUENCE [LARGE SCALE GENOMIC DNA]</scope>
    <source>
        <strain evidence="2 3">D78</strain>
    </source>
</reference>
<evidence type="ECO:0000256" key="1">
    <source>
        <dbReference type="SAM" id="SignalP"/>
    </source>
</evidence>
<sequence length="235" mass="24673">MTHIRMAIVALAFLCSACGSTSTDYVQKAATDTKLPYPQRILVYDFAVTTSEIPADNAAVDTLSVAIDNPHSTPENLALAHQIAGVLAQELVTQLKDLGLPAQRWSGPPPKMENGYAIMGQFLTIDEGNRLGRMIIGFGVGGTELKVLAQAYRITPGGKILLSAVEVSAESSKKPGIAATLPIGAALSGVATAAAVSTGVGVVTEMNQDIERGARDTATAIVDLMKPRMKQQGWI</sequence>
<dbReference type="Pfam" id="PF14366">
    <property type="entry name" value="DUF4410"/>
    <property type="match status" value="1"/>
</dbReference>
<feature type="chain" id="PRO_5046472498" evidence="1">
    <location>
        <begin position="23"/>
        <end position="235"/>
    </location>
</feature>
<dbReference type="RefSeq" id="WP_320506559.1">
    <property type="nucleotide sequence ID" value="NZ_JAXCLW010000001.1"/>
</dbReference>
<comment type="caution">
    <text evidence="2">The sequence shown here is derived from an EMBL/GenBank/DDBJ whole genome shotgun (WGS) entry which is preliminary data.</text>
</comment>
<dbReference type="InterPro" id="IPR025522">
    <property type="entry name" value="DUF4410"/>
</dbReference>
<gene>
    <name evidence="2" type="ORF">SMD27_01450</name>
</gene>
<keyword evidence="3" id="KW-1185">Reference proteome</keyword>